<comment type="caution">
    <text evidence="1">The sequence shown here is derived from an EMBL/GenBank/DDBJ whole genome shotgun (WGS) entry which is preliminary data.</text>
</comment>
<accession>A0ABT8KXG2</accession>
<sequence>MNNIKWLEVFDWLQNENISFQLKTLLSIEQSYCDFIRELESTSILIDDSGDFTEFLEIEFVRTDSSDALLKFLLGSKISFNQTENRIQINGYEFMAKS</sequence>
<organism evidence="1 2">
    <name type="scientific">Splendidivirga corallicola</name>
    <dbReference type="NCBI Taxonomy" id="3051826"/>
    <lineage>
        <taxon>Bacteria</taxon>
        <taxon>Pseudomonadati</taxon>
        <taxon>Bacteroidota</taxon>
        <taxon>Cytophagia</taxon>
        <taxon>Cytophagales</taxon>
        <taxon>Splendidivirgaceae</taxon>
        <taxon>Splendidivirga</taxon>
    </lineage>
</organism>
<dbReference type="Proteomes" id="UP001172082">
    <property type="component" value="Unassembled WGS sequence"/>
</dbReference>
<evidence type="ECO:0000313" key="1">
    <source>
        <dbReference type="EMBL" id="MDN5205452.1"/>
    </source>
</evidence>
<proteinExistence type="predicted"/>
<dbReference type="EMBL" id="JAUJEA010000019">
    <property type="protein sequence ID" value="MDN5205452.1"/>
    <property type="molecule type" value="Genomic_DNA"/>
</dbReference>
<gene>
    <name evidence="1" type="ORF">QQ008_28980</name>
</gene>
<evidence type="ECO:0000313" key="2">
    <source>
        <dbReference type="Proteomes" id="UP001172082"/>
    </source>
</evidence>
<name>A0ABT8KXG2_9BACT</name>
<keyword evidence="2" id="KW-1185">Reference proteome</keyword>
<dbReference type="RefSeq" id="WP_346755474.1">
    <property type="nucleotide sequence ID" value="NZ_JAUJEA010000019.1"/>
</dbReference>
<reference evidence="1" key="1">
    <citation type="submission" date="2023-06" db="EMBL/GenBank/DDBJ databases">
        <title>Genomic of Parafulvivirga corallium.</title>
        <authorList>
            <person name="Wang G."/>
        </authorList>
    </citation>
    <scope>NUCLEOTIDE SEQUENCE</scope>
    <source>
        <strain evidence="1">BMA10</strain>
    </source>
</reference>
<protein>
    <submittedName>
        <fullName evidence="1">Uncharacterized protein</fullName>
    </submittedName>
</protein>